<comment type="caution">
    <text evidence="6">The sequence shown here is derived from an EMBL/GenBank/DDBJ whole genome shotgun (WGS) entry which is preliminary data.</text>
</comment>
<dbReference type="Gene3D" id="2.30.42.10">
    <property type="match status" value="2"/>
</dbReference>
<evidence type="ECO:0000256" key="3">
    <source>
        <dbReference type="ARBA" id="ARBA00022801"/>
    </source>
</evidence>
<keyword evidence="4" id="KW-0720">Serine protease</keyword>
<dbReference type="Pfam" id="PF13365">
    <property type="entry name" value="Trypsin_2"/>
    <property type="match status" value="1"/>
</dbReference>
<keyword evidence="7" id="KW-1185">Reference proteome</keyword>
<dbReference type="SUPFAM" id="SSF50494">
    <property type="entry name" value="Trypsin-like serine proteases"/>
    <property type="match status" value="1"/>
</dbReference>
<evidence type="ECO:0000256" key="2">
    <source>
        <dbReference type="ARBA" id="ARBA00022670"/>
    </source>
</evidence>
<dbReference type="SUPFAM" id="SSF50156">
    <property type="entry name" value="PDZ domain-like"/>
    <property type="match status" value="2"/>
</dbReference>
<dbReference type="Pfam" id="PF13180">
    <property type="entry name" value="PDZ_2"/>
    <property type="match status" value="2"/>
</dbReference>
<dbReference type="PROSITE" id="PS50106">
    <property type="entry name" value="PDZ"/>
    <property type="match status" value="2"/>
</dbReference>
<sequence>MGYRRENAVVRAVREVSPAVVNISTRTLVNRPSPFSGPDPLFDSFFRDFFESRPRRPRYQRSSLGSGVIIDGTKGFILTNAHVISRAGKITVTLRDEREFEATIVGADPDSDLAVLRIRSETPLPAVKMGGSADLMIGEDVIAIGNPFGFSHTVTTGVISALNRSIRAEETVYHDFIQTDASINPGNSGGPLLNINGVLIGINTAIYAKAQGIGFAIPISRARRIVEDLIRYGEVTAGWLGIMVQNLDPSLARYMNLPRETGVLARKVDRDSPAHQADIREGDILLSVGSLDIHSAGGFNAALRGYAVGDRVNITLRRDGKTLRKSLRTAEFPADRAAALGYTLLGVRVREMKADRRARYGGGVVISEIRPRSRLAGVGVKPGDVIRQIDAAEIKGVKDFEKAVIRYRNKGSVVLLLQRGRQGYYITVKF</sequence>
<evidence type="ECO:0000256" key="1">
    <source>
        <dbReference type="ARBA" id="ARBA00010541"/>
    </source>
</evidence>
<dbReference type="FunFam" id="2.40.10.10:FF:000001">
    <property type="entry name" value="Periplasmic serine protease DegS"/>
    <property type="match status" value="1"/>
</dbReference>
<dbReference type="PANTHER" id="PTHR43343:SF3">
    <property type="entry name" value="PROTEASE DO-LIKE 8, CHLOROPLASTIC"/>
    <property type="match status" value="1"/>
</dbReference>
<reference evidence="7" key="1">
    <citation type="submission" date="2017-11" db="EMBL/GenBank/DDBJ databases">
        <authorList>
            <person name="Watanabe M."/>
            <person name="Kojima H."/>
        </authorList>
    </citation>
    <scope>NUCLEOTIDE SEQUENCE [LARGE SCALE GENOMIC DNA]</scope>
    <source>
        <strain evidence="7">Tokyo 01</strain>
    </source>
</reference>
<dbReference type="GO" id="GO:0006508">
    <property type="term" value="P:proteolysis"/>
    <property type="evidence" value="ECO:0007669"/>
    <property type="project" value="UniProtKB-KW"/>
</dbReference>
<evidence type="ECO:0000313" key="7">
    <source>
        <dbReference type="Proteomes" id="UP000288096"/>
    </source>
</evidence>
<dbReference type="Gene3D" id="2.40.10.10">
    <property type="entry name" value="Trypsin-like serine proteases"/>
    <property type="match status" value="2"/>
</dbReference>
<proteinExistence type="inferred from homology"/>
<dbReference type="InterPro" id="IPR009003">
    <property type="entry name" value="Peptidase_S1_PA"/>
</dbReference>
<accession>A0A401G3J1</accession>
<evidence type="ECO:0000259" key="5">
    <source>
        <dbReference type="PROSITE" id="PS50106"/>
    </source>
</evidence>
<dbReference type="EMBL" id="BEXT01000001">
    <property type="protein sequence ID" value="GBC63807.1"/>
    <property type="molecule type" value="Genomic_DNA"/>
</dbReference>
<dbReference type="PRINTS" id="PR00834">
    <property type="entry name" value="PROTEASES2C"/>
</dbReference>
<feature type="domain" description="PDZ" evidence="5">
    <location>
        <begin position="229"/>
        <end position="320"/>
    </location>
</feature>
<name>A0A401G3J1_9BACT</name>
<comment type="similarity">
    <text evidence="1">Belongs to the peptidase S1C family.</text>
</comment>
<dbReference type="InterPro" id="IPR001940">
    <property type="entry name" value="Peptidase_S1C"/>
</dbReference>
<feature type="domain" description="PDZ" evidence="5">
    <location>
        <begin position="329"/>
        <end position="421"/>
    </location>
</feature>
<dbReference type="InterPro" id="IPR051201">
    <property type="entry name" value="Chloro_Bact_Ser_Proteases"/>
</dbReference>
<evidence type="ECO:0000256" key="4">
    <source>
        <dbReference type="ARBA" id="ARBA00022825"/>
    </source>
</evidence>
<evidence type="ECO:0000313" key="6">
    <source>
        <dbReference type="EMBL" id="GBC63807.1"/>
    </source>
</evidence>
<dbReference type="Proteomes" id="UP000288096">
    <property type="component" value="Unassembled WGS sequence"/>
</dbReference>
<dbReference type="AlphaFoldDB" id="A0A401G3J1"/>
<organism evidence="6 7">
    <name type="scientific">Desulfonema ishimotonii</name>
    <dbReference type="NCBI Taxonomy" id="45657"/>
    <lineage>
        <taxon>Bacteria</taxon>
        <taxon>Pseudomonadati</taxon>
        <taxon>Thermodesulfobacteriota</taxon>
        <taxon>Desulfobacteria</taxon>
        <taxon>Desulfobacterales</taxon>
        <taxon>Desulfococcaceae</taxon>
        <taxon>Desulfonema</taxon>
    </lineage>
</organism>
<dbReference type="PANTHER" id="PTHR43343">
    <property type="entry name" value="PEPTIDASE S12"/>
    <property type="match status" value="1"/>
</dbReference>
<keyword evidence="2" id="KW-0645">Protease</keyword>
<reference evidence="7" key="2">
    <citation type="submission" date="2019-01" db="EMBL/GenBank/DDBJ databases">
        <title>Genome sequence of Desulfonema ishimotonii strain Tokyo 01.</title>
        <authorList>
            <person name="Fukui M."/>
        </authorList>
    </citation>
    <scope>NUCLEOTIDE SEQUENCE [LARGE SCALE GENOMIC DNA]</scope>
    <source>
        <strain evidence="7">Tokyo 01</strain>
    </source>
</reference>
<dbReference type="InterPro" id="IPR043504">
    <property type="entry name" value="Peptidase_S1_PA_chymotrypsin"/>
</dbReference>
<dbReference type="InterPro" id="IPR036034">
    <property type="entry name" value="PDZ_sf"/>
</dbReference>
<dbReference type="InterPro" id="IPR001478">
    <property type="entry name" value="PDZ"/>
</dbReference>
<gene>
    <name evidence="6" type="ORF">DENIS_4805</name>
</gene>
<dbReference type="CDD" id="cd06779">
    <property type="entry name" value="cpPDZ_Deg_HtrA-like"/>
    <property type="match status" value="1"/>
</dbReference>
<dbReference type="RefSeq" id="WP_166405272.1">
    <property type="nucleotide sequence ID" value="NZ_BEXT01000001.1"/>
</dbReference>
<dbReference type="GO" id="GO:0004252">
    <property type="term" value="F:serine-type endopeptidase activity"/>
    <property type="evidence" value="ECO:0007669"/>
    <property type="project" value="InterPro"/>
</dbReference>
<protein>
    <submittedName>
        <fullName evidence="6">Peptidase S1</fullName>
    </submittedName>
</protein>
<dbReference type="SMART" id="SM00228">
    <property type="entry name" value="PDZ"/>
    <property type="match status" value="2"/>
</dbReference>
<keyword evidence="3" id="KW-0378">Hydrolase</keyword>